<dbReference type="FunFam" id="3.90.1100.10:FF:000019">
    <property type="entry name" value="DNA-directed RNA polymerase subunit beta"/>
    <property type="match status" value="1"/>
</dbReference>
<keyword evidence="11" id="KW-0539">Nucleus</keyword>
<organism evidence="24 25">
    <name type="scientific">Naumovozyma castellii</name>
    <name type="common">Yeast</name>
    <name type="synonym">Saccharomyces castellii</name>
    <dbReference type="NCBI Taxonomy" id="27288"/>
    <lineage>
        <taxon>Eukaryota</taxon>
        <taxon>Fungi</taxon>
        <taxon>Dikarya</taxon>
        <taxon>Ascomycota</taxon>
        <taxon>Saccharomycotina</taxon>
        <taxon>Saccharomycetes</taxon>
        <taxon>Saccharomycetales</taxon>
        <taxon>Saccharomycetaceae</taxon>
        <taxon>Naumovozyma</taxon>
    </lineage>
</organism>
<keyword evidence="7" id="KW-0479">Metal-binding</keyword>
<comment type="function">
    <text evidence="13">DNA-dependent RNA polymerase catalyzes the transcription of DNA into RNA using the four ribonucleoside triphosphates as substrates. Second largest core component of RNA polymerase III which synthesizes small RNAs, such as 5S rRNA and tRNAs. Proposed to contribute to the polymerase catalytic activity and forms the polymerase active center together with the largest subunit. Pol III is composed of mobile elements and RPC2 is part of the core element with the central large cleft and probably a clamp element that moves to open and close the cleft.</text>
</comment>
<dbReference type="EC" id="2.7.7.6" evidence="15"/>
<dbReference type="InterPro" id="IPR037034">
    <property type="entry name" value="RNA_pol_Rpb2_2_sf"/>
</dbReference>
<keyword evidence="25" id="KW-1185">Reference proteome</keyword>
<dbReference type="Gene3D" id="3.90.1100.10">
    <property type="match status" value="1"/>
</dbReference>
<evidence type="ECO:0000259" key="21">
    <source>
        <dbReference type="Pfam" id="PF04565"/>
    </source>
</evidence>
<evidence type="ECO:0000259" key="17">
    <source>
        <dbReference type="Pfam" id="PF00562"/>
    </source>
</evidence>
<accession>G0VBC8</accession>
<dbReference type="GO" id="GO:0042797">
    <property type="term" value="P:tRNA transcription by RNA polymerase III"/>
    <property type="evidence" value="ECO:0007669"/>
    <property type="project" value="EnsemblFungi"/>
</dbReference>
<keyword evidence="10 15" id="KW-0804">Transcription</keyword>
<evidence type="ECO:0000256" key="7">
    <source>
        <dbReference type="ARBA" id="ARBA00022723"/>
    </source>
</evidence>
<evidence type="ECO:0000313" key="24">
    <source>
        <dbReference type="EMBL" id="CCC68254.1"/>
    </source>
</evidence>
<dbReference type="AlphaFoldDB" id="G0VBC8"/>
<dbReference type="CDD" id="cd00653">
    <property type="entry name" value="RNA_pol_B_RPB2"/>
    <property type="match status" value="1"/>
</dbReference>
<dbReference type="GO" id="GO:0000785">
    <property type="term" value="C:chromatin"/>
    <property type="evidence" value="ECO:0007669"/>
    <property type="project" value="EnsemblFungi"/>
</dbReference>
<evidence type="ECO:0000256" key="10">
    <source>
        <dbReference type="ARBA" id="ARBA00023163"/>
    </source>
</evidence>
<dbReference type="GO" id="GO:0008270">
    <property type="term" value="F:zinc ion binding"/>
    <property type="evidence" value="ECO:0007669"/>
    <property type="project" value="UniProtKB-KW"/>
</dbReference>
<evidence type="ECO:0000256" key="14">
    <source>
        <dbReference type="RuleBase" id="RU000434"/>
    </source>
</evidence>
<comment type="subunit">
    <text evidence="3">Component of the RNA polymerase III (Pol III) complex consisting of 17 subunits.</text>
</comment>
<dbReference type="FunFam" id="3.90.1800.10:FF:000003">
    <property type="entry name" value="DNA-directed RNA polymerase subunit beta"/>
    <property type="match status" value="1"/>
</dbReference>
<evidence type="ECO:0000256" key="5">
    <source>
        <dbReference type="ARBA" id="ARBA00022679"/>
    </source>
</evidence>
<dbReference type="InterPro" id="IPR007120">
    <property type="entry name" value="DNA-dir_RNAP_su2_dom"/>
</dbReference>
<dbReference type="Gene3D" id="3.90.1110.10">
    <property type="entry name" value="RNA polymerase Rpb2, domain 2"/>
    <property type="match status" value="1"/>
</dbReference>
<evidence type="ECO:0000256" key="4">
    <source>
        <dbReference type="ARBA" id="ARBA00022478"/>
    </source>
</evidence>
<dbReference type="GO" id="GO:0003899">
    <property type="term" value="F:DNA-directed RNA polymerase activity"/>
    <property type="evidence" value="ECO:0007669"/>
    <property type="project" value="UniProtKB-EC"/>
</dbReference>
<dbReference type="FunFam" id="2.40.270.10:FF:000011">
    <property type="entry name" value="DNA-directed RNA polymerase subunit beta"/>
    <property type="match status" value="1"/>
</dbReference>
<dbReference type="GO" id="GO:0006384">
    <property type="term" value="P:transcription initiation at RNA polymerase III promoter"/>
    <property type="evidence" value="ECO:0007669"/>
    <property type="project" value="EnsemblFungi"/>
</dbReference>
<keyword evidence="8" id="KW-0863">Zinc-finger</keyword>
<name>G0VBC8_NAUCA</name>
<dbReference type="FunFam" id="3.90.1110.10:FF:000006">
    <property type="entry name" value="DNA-directed RNA polymerase subunit beta"/>
    <property type="match status" value="1"/>
</dbReference>
<feature type="domain" description="RNA polymerase Rpb2" evidence="22">
    <location>
        <begin position="557"/>
        <end position="617"/>
    </location>
</feature>
<dbReference type="Pfam" id="PF04567">
    <property type="entry name" value="RNA_pol_Rpb2_5"/>
    <property type="match status" value="1"/>
</dbReference>
<dbReference type="GO" id="GO:0006386">
    <property type="term" value="P:termination of RNA polymerase III transcription"/>
    <property type="evidence" value="ECO:0007669"/>
    <property type="project" value="EnsemblFungi"/>
</dbReference>
<dbReference type="GO" id="GO:0032549">
    <property type="term" value="F:ribonucleoside binding"/>
    <property type="evidence" value="ECO:0007669"/>
    <property type="project" value="InterPro"/>
</dbReference>
<dbReference type="Pfam" id="PF04561">
    <property type="entry name" value="RNA_pol_Rpb2_2"/>
    <property type="match status" value="1"/>
</dbReference>
<protein>
    <recommendedName>
        <fullName evidence="15">DNA-directed RNA polymerase subunit beta</fullName>
        <ecNumber evidence="15">2.7.7.6</ecNumber>
    </recommendedName>
</protein>
<feature type="domain" description="RNA polymerase Rpb2" evidence="23">
    <location>
        <begin position="639"/>
        <end position="672"/>
    </location>
</feature>
<dbReference type="InterPro" id="IPR007642">
    <property type="entry name" value="RNA_pol_Rpb2_2"/>
</dbReference>
<dbReference type="eggNOG" id="KOG0215">
    <property type="taxonomic scope" value="Eukaryota"/>
</dbReference>
<dbReference type="InterPro" id="IPR007644">
    <property type="entry name" value="RNA_pol_bsu_protrusion"/>
</dbReference>
<keyword evidence="6 15" id="KW-0548">Nucleotidyltransferase</keyword>
<dbReference type="Pfam" id="PF04566">
    <property type="entry name" value="RNA_pol_Rpb2_4"/>
    <property type="match status" value="1"/>
</dbReference>
<gene>
    <name evidence="24" type="primary">NCAS0B01700</name>
    <name evidence="24" type="ordered locus">NCAS_0B01700</name>
</gene>
<dbReference type="Pfam" id="PF04560">
    <property type="entry name" value="RNA_pol_Rpb2_7"/>
    <property type="match status" value="1"/>
</dbReference>
<evidence type="ECO:0000256" key="8">
    <source>
        <dbReference type="ARBA" id="ARBA00022771"/>
    </source>
</evidence>
<evidence type="ECO:0000313" key="25">
    <source>
        <dbReference type="Proteomes" id="UP000001640"/>
    </source>
</evidence>
<evidence type="ECO:0000256" key="11">
    <source>
        <dbReference type="ARBA" id="ARBA00023242"/>
    </source>
</evidence>
<feature type="domain" description="RNA polymerase Rpb2" evidence="18">
    <location>
        <begin position="1058"/>
        <end position="1143"/>
    </location>
</feature>
<dbReference type="PANTHER" id="PTHR20856">
    <property type="entry name" value="DNA-DIRECTED RNA POLYMERASE I SUBUNIT 2"/>
    <property type="match status" value="1"/>
</dbReference>
<dbReference type="InterPro" id="IPR014724">
    <property type="entry name" value="RNA_pol_RPB2_OB-fold"/>
</dbReference>
<dbReference type="FunFam" id="2.40.270.10:FF:000006">
    <property type="entry name" value="DNA-directed RNA polymerase subunit beta"/>
    <property type="match status" value="1"/>
</dbReference>
<dbReference type="GO" id="GO:0005666">
    <property type="term" value="C:RNA polymerase III complex"/>
    <property type="evidence" value="ECO:0007669"/>
    <property type="project" value="EnsemblFungi"/>
</dbReference>
<dbReference type="Gene3D" id="3.90.1070.20">
    <property type="match status" value="1"/>
</dbReference>
<evidence type="ECO:0000256" key="1">
    <source>
        <dbReference type="ARBA" id="ARBA00004123"/>
    </source>
</evidence>
<evidence type="ECO:0000256" key="3">
    <source>
        <dbReference type="ARBA" id="ARBA00011206"/>
    </source>
</evidence>
<evidence type="ECO:0000259" key="18">
    <source>
        <dbReference type="Pfam" id="PF04560"/>
    </source>
</evidence>
<dbReference type="InterPro" id="IPR007645">
    <property type="entry name" value="RNA_pol_Rpb2_3"/>
</dbReference>
<comment type="subcellular location">
    <subcellularLocation>
        <location evidence="1">Nucleus</location>
    </subcellularLocation>
</comment>
<evidence type="ECO:0000256" key="6">
    <source>
        <dbReference type="ARBA" id="ARBA00022695"/>
    </source>
</evidence>
<evidence type="ECO:0000259" key="22">
    <source>
        <dbReference type="Pfam" id="PF04566"/>
    </source>
</evidence>
<dbReference type="HOGENOM" id="CLU_000524_5_1_1"/>
<dbReference type="Proteomes" id="UP000001640">
    <property type="component" value="Chromosome 2"/>
</dbReference>
<reference key="2">
    <citation type="submission" date="2011-08" db="EMBL/GenBank/DDBJ databases">
        <title>Genome sequence of Naumovozyma castellii.</title>
        <authorList>
            <person name="Gordon J.L."/>
            <person name="Armisen D."/>
            <person name="Proux-Wera E."/>
            <person name="OhEigeartaigh S.S."/>
            <person name="Byrne K.P."/>
            <person name="Wolfe K.H."/>
        </authorList>
    </citation>
    <scope>NUCLEOTIDE SEQUENCE</scope>
    <source>
        <strain>Type strain:CBS 4309</strain>
    </source>
</reference>
<dbReference type="InterPro" id="IPR015712">
    <property type="entry name" value="DNA-dir_RNA_pol_su2"/>
</dbReference>
<dbReference type="Gene3D" id="2.40.270.10">
    <property type="entry name" value="DNA-directed RNA polymerase, subunit 2, domain 6"/>
    <property type="match status" value="1"/>
</dbReference>
<feature type="compositionally biased region" description="Basic residues" evidence="16">
    <location>
        <begin position="1"/>
        <end position="17"/>
    </location>
</feature>
<dbReference type="InterPro" id="IPR007641">
    <property type="entry name" value="RNA_pol_Rpb2_7"/>
</dbReference>
<dbReference type="InterPro" id="IPR007121">
    <property type="entry name" value="RNA_pol_bsu_CS"/>
</dbReference>
<dbReference type="GeneID" id="96901814"/>
<dbReference type="SUPFAM" id="SSF64484">
    <property type="entry name" value="beta and beta-prime subunits of DNA dependent RNA-polymerase"/>
    <property type="match status" value="1"/>
</dbReference>
<dbReference type="FunFam" id="3.90.1100.10:FF:000020">
    <property type="entry name" value="DNA-directed RNA polymerase subunit beta"/>
    <property type="match status" value="1"/>
</dbReference>
<dbReference type="RefSeq" id="XP_003674628.1">
    <property type="nucleotide sequence ID" value="XM_003674580.1"/>
</dbReference>
<comment type="catalytic activity">
    <reaction evidence="12 15">
        <text>RNA(n) + a ribonucleoside 5'-triphosphate = RNA(n+1) + diphosphate</text>
        <dbReference type="Rhea" id="RHEA:21248"/>
        <dbReference type="Rhea" id="RHEA-COMP:14527"/>
        <dbReference type="Rhea" id="RHEA-COMP:17342"/>
        <dbReference type="ChEBI" id="CHEBI:33019"/>
        <dbReference type="ChEBI" id="CHEBI:61557"/>
        <dbReference type="ChEBI" id="CHEBI:140395"/>
        <dbReference type="EC" id="2.7.7.6"/>
    </reaction>
</comment>
<dbReference type="FunFam" id="3.90.1070.20:FF:000002">
    <property type="entry name" value="DNA-directed RNA polymerase subunit beta"/>
    <property type="match status" value="1"/>
</dbReference>
<feature type="domain" description="RNA polymerase Rpb2" evidence="21">
    <location>
        <begin position="459"/>
        <end position="522"/>
    </location>
</feature>
<evidence type="ECO:0000256" key="15">
    <source>
        <dbReference type="RuleBase" id="RU363031"/>
    </source>
</evidence>
<dbReference type="InterPro" id="IPR007647">
    <property type="entry name" value="RNA_pol_Rpb2_5"/>
</dbReference>
<feature type="domain" description="DNA-directed RNA polymerase subunit 2 hybrid-binding" evidence="17">
    <location>
        <begin position="686"/>
        <end position="1056"/>
    </location>
</feature>
<evidence type="ECO:0000259" key="19">
    <source>
        <dbReference type="Pfam" id="PF04561"/>
    </source>
</evidence>
<keyword evidence="4 15" id="KW-0240">DNA-directed RNA polymerase</keyword>
<dbReference type="Pfam" id="PF04563">
    <property type="entry name" value="RNA_pol_Rpb2_1"/>
    <property type="match status" value="1"/>
</dbReference>
<dbReference type="InParanoid" id="G0VBC8"/>
<dbReference type="GO" id="GO:0003677">
    <property type="term" value="F:DNA binding"/>
    <property type="evidence" value="ECO:0007669"/>
    <property type="project" value="InterPro"/>
</dbReference>
<evidence type="ECO:0000256" key="2">
    <source>
        <dbReference type="ARBA" id="ARBA00006835"/>
    </source>
</evidence>
<evidence type="ECO:0000256" key="13">
    <source>
        <dbReference type="ARBA" id="ARBA00053978"/>
    </source>
</evidence>
<comment type="similarity">
    <text evidence="2 14">Belongs to the RNA polymerase beta chain family.</text>
</comment>
<evidence type="ECO:0000259" key="23">
    <source>
        <dbReference type="Pfam" id="PF04567"/>
    </source>
</evidence>
<dbReference type="Gene3D" id="3.90.1800.10">
    <property type="entry name" value="RNA polymerase alpha subunit dimerisation domain"/>
    <property type="match status" value="1"/>
</dbReference>
<proteinExistence type="inferred from homology"/>
<dbReference type="Gene3D" id="2.40.50.150">
    <property type="match status" value="1"/>
</dbReference>
<feature type="region of interest" description="Disordered" evidence="16">
    <location>
        <begin position="1"/>
        <end position="20"/>
    </location>
</feature>
<feature type="domain" description="RNA polymerase Rpb2" evidence="19">
    <location>
        <begin position="204"/>
        <end position="380"/>
    </location>
</feature>
<dbReference type="FunCoup" id="G0VBC8">
    <property type="interactions" value="998"/>
</dbReference>
<dbReference type="PROSITE" id="PS01166">
    <property type="entry name" value="RNA_POL_BETA"/>
    <property type="match status" value="1"/>
</dbReference>
<dbReference type="Pfam" id="PF00562">
    <property type="entry name" value="RNA_pol_Rpb2_6"/>
    <property type="match status" value="1"/>
</dbReference>
<evidence type="ECO:0000256" key="9">
    <source>
        <dbReference type="ARBA" id="ARBA00022833"/>
    </source>
</evidence>
<evidence type="ECO:0000256" key="12">
    <source>
        <dbReference type="ARBA" id="ARBA00048552"/>
    </source>
</evidence>
<feature type="domain" description="RNA polymerase beta subunit protrusion" evidence="20">
    <location>
        <begin position="58"/>
        <end position="433"/>
    </location>
</feature>
<dbReference type="EMBL" id="HE576753">
    <property type="protein sequence ID" value="CCC68254.1"/>
    <property type="molecule type" value="Genomic_DNA"/>
</dbReference>
<keyword evidence="9" id="KW-0862">Zinc</keyword>
<dbReference type="InterPro" id="IPR007646">
    <property type="entry name" value="RNA_pol_Rpb2_4"/>
</dbReference>
<dbReference type="OrthoDB" id="10248617at2759"/>
<dbReference type="KEGG" id="ncs:NCAS_0B01700"/>
<dbReference type="STRING" id="1064592.G0VBC8"/>
<dbReference type="NCBIfam" id="NF007175">
    <property type="entry name" value="PRK09606.1"/>
    <property type="match status" value="1"/>
</dbReference>
<reference evidence="24 25" key="1">
    <citation type="journal article" date="2011" name="Proc. Natl. Acad. Sci. U.S.A.">
        <title>Evolutionary erosion of yeast sex chromosomes by mating-type switching accidents.</title>
        <authorList>
            <person name="Gordon J.L."/>
            <person name="Armisen D."/>
            <person name="Proux-Wera E."/>
            <person name="Oheigeartaigh S.S."/>
            <person name="Byrne K.P."/>
            <person name="Wolfe K.H."/>
        </authorList>
    </citation>
    <scope>NUCLEOTIDE SEQUENCE [LARGE SCALE GENOMIC DNA]</scope>
    <source>
        <strain evidence="25">ATCC 76901 / BCRC 22586 / CBS 4309 / NBRC 1992 / NRRL Y-12630</strain>
    </source>
</reference>
<dbReference type="OMA" id="LAYCSWC"/>
<dbReference type="InterPro" id="IPR037033">
    <property type="entry name" value="DNA-dir_RNAP_su2_hyb_sf"/>
</dbReference>
<keyword evidence="5 15" id="KW-0808">Transferase</keyword>
<evidence type="ECO:0000256" key="16">
    <source>
        <dbReference type="SAM" id="MobiDB-lite"/>
    </source>
</evidence>
<evidence type="ECO:0000259" key="20">
    <source>
        <dbReference type="Pfam" id="PF04563"/>
    </source>
</evidence>
<sequence>MSAIGKKKKSSSHKHSHVKDETFEELLKPVYKGKKLTDEINTAEDKWNLLPAFLKVKGLVKQHLDSFNYFVDVDLKKIIKANQVILSDVDPEFYLKYVDIRVGKRSTSSAKDYLTPPHECRLRDMTYSAPIYVDIEYTRGRNIIMHKDVELGRMPIMLRSNKCTLYGIDEKEMAKLNECPLDPGGYFIVNGTEKVILVQEQLSKNRIIVEADEKKGIVQASVTSSTHERRSKTYVITKNDKIYLKHNSITEEIPIVIVLKACGVVSDLEIMQLVCGNDSSYQDIFAVNLEEASRLNIYTQQQALEFIGTKVKTMRRQKLSVLQEGIEAIATTVVAHLTVEALDFREKALYMAMMTRRVVMAIQNPKMVDDRDYVGNKRLELAGQLISLLFEDLFKKFNSDFKATIDKVLKKPNRAMEYDALLSINVHSNNITSGLNRAISTGNWSLKRFKMERAGVTHVLSRLSYISALGMMTRISSQFEKSRKVSGPRALQPSQFGMLCTADTPEGEACGLVKNLALMTHITTDDEEEPIKRLCYILGVEDVSLIDSASLHLNFGVYLNGTLIGTTRFPIKFVSQFRHLRRTGKISEFISIYANSHQKAVHIATDGGRICRPLIIVTKGKSHVTADHLRRLLNGELVFDDFLKLGLVEYLDVNEENDSFIALYEKDIESASTHLEIEPFTILGAVAGLIPYPHHNQSPRNTYQCAMGKQAIGAIAYNQFKRIDTLLYLMIYPQQPMVKTKTIELIDYDKLPAGQNATVAVMSYSGYDIEDALVLNKASIDRGFGRCETRRKTTTVLKRYPNHTQDIIGGMRVDENGEPIWQHKALGADGLGEVGMKVESGQIYINKSVPTNQSNDMTTQAQQAQYRETPVIYRAPEPSHIDQVMMSVSDNDQALIKVLLRQNRRPELGDKFSSRHGQKGVCGIIVKQEDMPFNDQGIVPDIIMNPHGFPSRMTVGKMIELISGKAGVLNGSLEYGTCFGGSKLEDMSKILVDQGFNYSGKDMLYSGITGECLQAYIFFGPIYYQKLKHMVLDKMHARARGPRAVLTRQPTEGRSRDGGLRLGEMERDCVIAYGASQLLLERLMISSDAFEVDVCDKCGLMGYSGWCTTCKSAENIIKMTIPYAAKLLFQELLSMNIAPRLRMEDIFAKR</sequence>
<dbReference type="Pfam" id="PF04565">
    <property type="entry name" value="RNA_pol_Rpb2_3"/>
    <property type="match status" value="1"/>
</dbReference>